<organism evidence="2">
    <name type="scientific">bioreactor metagenome</name>
    <dbReference type="NCBI Taxonomy" id="1076179"/>
    <lineage>
        <taxon>unclassified sequences</taxon>
        <taxon>metagenomes</taxon>
        <taxon>ecological metagenomes</taxon>
    </lineage>
</organism>
<gene>
    <name evidence="2" type="ORF">SDC9_122870</name>
</gene>
<feature type="compositionally biased region" description="Basic and acidic residues" evidence="1">
    <location>
        <begin position="48"/>
        <end position="67"/>
    </location>
</feature>
<evidence type="ECO:0000256" key="1">
    <source>
        <dbReference type="SAM" id="MobiDB-lite"/>
    </source>
</evidence>
<feature type="region of interest" description="Disordered" evidence="1">
    <location>
        <begin position="48"/>
        <end position="87"/>
    </location>
</feature>
<name>A0A645CFU2_9ZZZZ</name>
<evidence type="ECO:0000313" key="2">
    <source>
        <dbReference type="EMBL" id="MPM75876.1"/>
    </source>
</evidence>
<reference evidence="2" key="1">
    <citation type="submission" date="2019-08" db="EMBL/GenBank/DDBJ databases">
        <authorList>
            <person name="Kucharzyk K."/>
            <person name="Murdoch R.W."/>
            <person name="Higgins S."/>
            <person name="Loffler F."/>
        </authorList>
    </citation>
    <scope>NUCLEOTIDE SEQUENCE</scope>
</reference>
<dbReference type="AlphaFoldDB" id="A0A645CFU2"/>
<dbReference type="EMBL" id="VSSQ01026923">
    <property type="protein sequence ID" value="MPM75876.1"/>
    <property type="molecule type" value="Genomic_DNA"/>
</dbReference>
<sequence>MIQFQSNPDKNAVNRGKLHHVYKGLLCRKFPPGTQKDRNGVGKHVLHHAEHNRDRHPFGPKGMHDDRDAEDTAVGHTGSHRDAGEPFITVFQNMAAYHICNQNIDSDQEQTQQDDTEKN</sequence>
<protein>
    <submittedName>
        <fullName evidence="2">Uncharacterized protein</fullName>
    </submittedName>
</protein>
<accession>A0A645CFU2</accession>
<comment type="caution">
    <text evidence="2">The sequence shown here is derived from an EMBL/GenBank/DDBJ whole genome shotgun (WGS) entry which is preliminary data.</text>
</comment>
<proteinExistence type="predicted"/>